<evidence type="ECO:0000259" key="3">
    <source>
        <dbReference type="Pfam" id="PF13778"/>
    </source>
</evidence>
<keyword evidence="5" id="KW-1185">Reference proteome</keyword>
<dbReference type="Proteomes" id="UP001524547">
    <property type="component" value="Unassembled WGS sequence"/>
</dbReference>
<proteinExistence type="predicted"/>
<protein>
    <submittedName>
        <fullName evidence="4">DUF4174 domain-containing protein</fullName>
    </submittedName>
</protein>
<feature type="chain" id="PRO_5046979148" evidence="2">
    <location>
        <begin position="29"/>
        <end position="142"/>
    </location>
</feature>
<evidence type="ECO:0000256" key="2">
    <source>
        <dbReference type="SAM" id="SignalP"/>
    </source>
</evidence>
<name>A0ABT1VXR7_9PROT</name>
<feature type="domain" description="DUF4174" evidence="3">
    <location>
        <begin position="38"/>
        <end position="136"/>
    </location>
</feature>
<dbReference type="RefSeq" id="WP_422918914.1">
    <property type="nucleotide sequence ID" value="NZ_JAMZEJ010000003.1"/>
</dbReference>
<reference evidence="4 5" key="1">
    <citation type="submission" date="2022-06" db="EMBL/GenBank/DDBJ databases">
        <title>Rhizosaccharibacter gen. nov. sp. nov. KSS12, endophytic bacteria isolated from sugarcane.</title>
        <authorList>
            <person name="Pitiwittayakul N."/>
        </authorList>
    </citation>
    <scope>NUCLEOTIDE SEQUENCE [LARGE SCALE GENOMIC DNA]</scope>
    <source>
        <strain evidence="4 5">KSS12</strain>
    </source>
</reference>
<evidence type="ECO:0000313" key="4">
    <source>
        <dbReference type="EMBL" id="MCQ8240165.1"/>
    </source>
</evidence>
<accession>A0ABT1VXR7</accession>
<dbReference type="EMBL" id="JAMZEJ010000003">
    <property type="protein sequence ID" value="MCQ8240165.1"/>
    <property type="molecule type" value="Genomic_DNA"/>
</dbReference>
<feature type="signal peptide" evidence="2">
    <location>
        <begin position="1"/>
        <end position="28"/>
    </location>
</feature>
<evidence type="ECO:0000256" key="1">
    <source>
        <dbReference type="ARBA" id="ARBA00022729"/>
    </source>
</evidence>
<evidence type="ECO:0000313" key="5">
    <source>
        <dbReference type="Proteomes" id="UP001524547"/>
    </source>
</evidence>
<keyword evidence="1 2" id="KW-0732">Signal</keyword>
<dbReference type="Pfam" id="PF13778">
    <property type="entry name" value="DUF4174"/>
    <property type="match status" value="1"/>
</dbReference>
<organism evidence="4 5">
    <name type="scientific">Rhizosaccharibacter radicis</name>
    <dbReference type="NCBI Taxonomy" id="2782605"/>
    <lineage>
        <taxon>Bacteria</taxon>
        <taxon>Pseudomonadati</taxon>
        <taxon>Pseudomonadota</taxon>
        <taxon>Alphaproteobacteria</taxon>
        <taxon>Acetobacterales</taxon>
        <taxon>Acetobacteraceae</taxon>
        <taxon>Rhizosaccharibacter</taxon>
    </lineage>
</organism>
<gene>
    <name evidence="4" type="ORF">NFI88_04830</name>
</gene>
<comment type="caution">
    <text evidence="4">The sequence shown here is derived from an EMBL/GenBank/DDBJ whole genome shotgun (WGS) entry which is preliminary data.</text>
</comment>
<dbReference type="InterPro" id="IPR025232">
    <property type="entry name" value="DUF4174"/>
</dbReference>
<sequence>MERSAGARLTIALAAMVGVMVSAGGAPAATAATPEAIGRQRVLLVFVPSAGDPRLAAQRTALDRAAAEARARDLVLVAVPEGSSDAEKLRRRFDVGRGFAVVLVGKDGTAKLRSERPVPVSTLFGLIDSMPMRRQEMTRDGG</sequence>